<dbReference type="InterPro" id="IPR023213">
    <property type="entry name" value="CAT-like_dom_sf"/>
</dbReference>
<keyword evidence="2" id="KW-0012">Acyltransferase</keyword>
<dbReference type="PANTHER" id="PTHR31625">
    <property type="match status" value="1"/>
</dbReference>
<dbReference type="EMBL" id="JAATIQ010000492">
    <property type="protein sequence ID" value="KAF4353875.1"/>
    <property type="molecule type" value="Genomic_DNA"/>
</dbReference>
<sequence length="465" mass="51449">MVTNKMIEEECSITPAGPPSSSTQKALTFLDLPWLFFPPTQPLFFYNHPFPLTHFISTLLPNLKLSLALTLRHFRPFAGVLFLPTQPPTKPHIVTGPQDAVDFSVVVSDSDFARLTGIHTKRGAAEIQELAPELKPRASRAAGASVVVPLLAVRVTVFPNSGFCLGLALNHVVGDSRTFNNFMKLWSTFCVDRSYHPDPSSLPICDRTVVVDTRGLEGVFLNEWWKRTALLTSSSKLVNNDNNTLVRTSFVLGFSDVDKIRTSIGVLNLKQHSLALDFLSPYIVTCAFLWVCVLKTQERVSQLAYDDEDSNYFGFVAGGLTRFEHSVPGSYLGNCVGFGRAKATRGELLGEYGLVIGAKAIKNTVIRLDKEFLIGAENWISEWAEMIGSDTHVMVCGSPKVDLYERDFGLGKPKKIEEIEIDSTKAISLSESRDVKGGIEIGLVLPKFKMDVFYFLFKEGLIACN</sequence>
<evidence type="ECO:0000313" key="4">
    <source>
        <dbReference type="Proteomes" id="UP000583929"/>
    </source>
</evidence>
<dbReference type="InterPro" id="IPR051504">
    <property type="entry name" value="Plant_metabolite_acyltrans"/>
</dbReference>
<comment type="caution">
    <text evidence="3">The sequence shown here is derived from an EMBL/GenBank/DDBJ whole genome shotgun (WGS) entry which is preliminary data.</text>
</comment>
<evidence type="ECO:0000256" key="2">
    <source>
        <dbReference type="ARBA" id="ARBA00023315"/>
    </source>
</evidence>
<dbReference type="Pfam" id="PF02458">
    <property type="entry name" value="Transferase"/>
    <property type="match status" value="1"/>
</dbReference>
<evidence type="ECO:0000313" key="3">
    <source>
        <dbReference type="EMBL" id="KAF4353875.1"/>
    </source>
</evidence>
<accession>A0A7J6E605</accession>
<keyword evidence="1" id="KW-0808">Transferase</keyword>
<evidence type="ECO:0000256" key="1">
    <source>
        <dbReference type="ARBA" id="ARBA00022679"/>
    </source>
</evidence>
<evidence type="ECO:0008006" key="5">
    <source>
        <dbReference type="Google" id="ProtNLM"/>
    </source>
</evidence>
<dbReference type="GO" id="GO:0016747">
    <property type="term" value="F:acyltransferase activity, transferring groups other than amino-acyl groups"/>
    <property type="evidence" value="ECO:0007669"/>
    <property type="project" value="UniProtKB-ARBA"/>
</dbReference>
<keyword evidence="4" id="KW-1185">Reference proteome</keyword>
<protein>
    <recommendedName>
        <fullName evidence="5">Anthocyanin 5-aromatic acyltransferase</fullName>
    </recommendedName>
</protein>
<organism evidence="3 4">
    <name type="scientific">Cannabis sativa</name>
    <name type="common">Hemp</name>
    <name type="synonym">Marijuana</name>
    <dbReference type="NCBI Taxonomy" id="3483"/>
    <lineage>
        <taxon>Eukaryota</taxon>
        <taxon>Viridiplantae</taxon>
        <taxon>Streptophyta</taxon>
        <taxon>Embryophyta</taxon>
        <taxon>Tracheophyta</taxon>
        <taxon>Spermatophyta</taxon>
        <taxon>Magnoliopsida</taxon>
        <taxon>eudicotyledons</taxon>
        <taxon>Gunneridae</taxon>
        <taxon>Pentapetalae</taxon>
        <taxon>rosids</taxon>
        <taxon>fabids</taxon>
        <taxon>Rosales</taxon>
        <taxon>Cannabaceae</taxon>
        <taxon>Cannabis</taxon>
    </lineage>
</organism>
<dbReference type="AlphaFoldDB" id="A0A7J6E605"/>
<reference evidence="3 4" key="1">
    <citation type="journal article" date="2020" name="bioRxiv">
        <title>Sequence and annotation of 42 cannabis genomes reveals extensive copy number variation in cannabinoid synthesis and pathogen resistance genes.</title>
        <authorList>
            <person name="Mckernan K.J."/>
            <person name="Helbert Y."/>
            <person name="Kane L.T."/>
            <person name="Ebling H."/>
            <person name="Zhang L."/>
            <person name="Liu B."/>
            <person name="Eaton Z."/>
            <person name="Mclaughlin S."/>
            <person name="Kingan S."/>
            <person name="Baybayan P."/>
            <person name="Concepcion G."/>
            <person name="Jordan M."/>
            <person name="Riva A."/>
            <person name="Barbazuk W."/>
            <person name="Harkins T."/>
        </authorList>
    </citation>
    <scope>NUCLEOTIDE SEQUENCE [LARGE SCALE GENOMIC DNA]</scope>
    <source>
        <strain evidence="4">cv. Jamaican Lion 4</strain>
        <tissue evidence="3">Leaf</tissue>
    </source>
</reference>
<dbReference type="Gene3D" id="3.30.559.10">
    <property type="entry name" value="Chloramphenicol acetyltransferase-like domain"/>
    <property type="match status" value="2"/>
</dbReference>
<proteinExistence type="predicted"/>
<name>A0A7J6E605_CANSA</name>
<dbReference type="Proteomes" id="UP000583929">
    <property type="component" value="Unassembled WGS sequence"/>
</dbReference>
<gene>
    <name evidence="3" type="ORF">G4B88_009353</name>
</gene>